<keyword evidence="3" id="KW-0611">Plant defense</keyword>
<keyword evidence="1" id="KW-0433">Leucine-rich repeat</keyword>
<dbReference type="InterPro" id="IPR002182">
    <property type="entry name" value="NB-ARC"/>
</dbReference>
<dbReference type="SMART" id="SM00255">
    <property type="entry name" value="TIR"/>
    <property type="match status" value="1"/>
</dbReference>
<evidence type="ECO:0000313" key="7">
    <source>
        <dbReference type="Proteomes" id="UP001634007"/>
    </source>
</evidence>
<dbReference type="SUPFAM" id="SSF46785">
    <property type="entry name" value="Winged helix' DNA-binding domain"/>
    <property type="match status" value="1"/>
</dbReference>
<dbReference type="Pfam" id="PF00931">
    <property type="entry name" value="NB-ARC"/>
    <property type="match status" value="1"/>
</dbReference>
<evidence type="ECO:0000256" key="1">
    <source>
        <dbReference type="ARBA" id="ARBA00022614"/>
    </source>
</evidence>
<dbReference type="SUPFAM" id="SSF52200">
    <property type="entry name" value="Toll/Interleukin receptor TIR domain"/>
    <property type="match status" value="1"/>
</dbReference>
<evidence type="ECO:0000256" key="3">
    <source>
        <dbReference type="ARBA" id="ARBA00022821"/>
    </source>
</evidence>
<reference evidence="6 7" key="1">
    <citation type="submission" date="2024-11" db="EMBL/GenBank/DDBJ databases">
        <title>Chromosome-level genome assembly of Eucalyptus globulus Labill. provides insights into its genome evolution.</title>
        <authorList>
            <person name="Li X."/>
        </authorList>
    </citation>
    <scope>NUCLEOTIDE SEQUENCE [LARGE SCALE GENOMIC DNA]</scope>
    <source>
        <strain evidence="6">CL2024</strain>
        <tissue evidence="6">Fresh tender leaves</tissue>
    </source>
</reference>
<dbReference type="InterPro" id="IPR032675">
    <property type="entry name" value="LRR_dom_sf"/>
</dbReference>
<keyword evidence="2" id="KW-0677">Repeat</keyword>
<dbReference type="Gene3D" id="3.40.50.10140">
    <property type="entry name" value="Toll/interleukin-1 receptor homology (TIR) domain"/>
    <property type="match status" value="1"/>
</dbReference>
<feature type="domain" description="TIR" evidence="5">
    <location>
        <begin position="7"/>
        <end position="176"/>
    </location>
</feature>
<dbReference type="InterPro" id="IPR042197">
    <property type="entry name" value="Apaf_helical"/>
</dbReference>
<organism evidence="6 7">
    <name type="scientific">Eucalyptus globulus</name>
    <name type="common">Tasmanian blue gum</name>
    <dbReference type="NCBI Taxonomy" id="34317"/>
    <lineage>
        <taxon>Eukaryota</taxon>
        <taxon>Viridiplantae</taxon>
        <taxon>Streptophyta</taxon>
        <taxon>Embryophyta</taxon>
        <taxon>Tracheophyta</taxon>
        <taxon>Spermatophyta</taxon>
        <taxon>Magnoliopsida</taxon>
        <taxon>eudicotyledons</taxon>
        <taxon>Gunneridae</taxon>
        <taxon>Pentapetalae</taxon>
        <taxon>rosids</taxon>
        <taxon>malvids</taxon>
        <taxon>Myrtales</taxon>
        <taxon>Myrtaceae</taxon>
        <taxon>Myrtoideae</taxon>
        <taxon>Eucalypteae</taxon>
        <taxon>Eucalyptus</taxon>
    </lineage>
</organism>
<dbReference type="Gene3D" id="1.10.8.430">
    <property type="entry name" value="Helical domain of apoptotic protease-activating factors"/>
    <property type="match status" value="1"/>
</dbReference>
<dbReference type="PANTHER" id="PTHR11017">
    <property type="entry name" value="LEUCINE-RICH REPEAT-CONTAINING PROTEIN"/>
    <property type="match status" value="1"/>
</dbReference>
<gene>
    <name evidence="6" type="ORF">ACJRO7_032318</name>
</gene>
<dbReference type="InterPro" id="IPR027417">
    <property type="entry name" value="P-loop_NTPase"/>
</dbReference>
<keyword evidence="4" id="KW-0520">NAD</keyword>
<accession>A0ABD3JKE9</accession>
<evidence type="ECO:0000259" key="5">
    <source>
        <dbReference type="PROSITE" id="PS50104"/>
    </source>
</evidence>
<sequence>MATSSGYDYEVFLSFRGLDTQGGFTDFLYTRMIDMGIRAYKDDEDLPKGEEFGPKLLQAIEQSKISMPIFSKGYASSVWCLKELVKMVECQKTKRQKIMPIFCDVAPSEVRHQTGGYGEAFLSRENKKRYDEETMREWKAALKEVSFLQGWSLHDMPNRREGELVKEITHKVFSELKKAYLAVSDCLVNVDNHVDAIMELIGAGTSETRIIGIHGMGGVGKTTIAKIIYNKILPGFENCCFLSNIREMSECKGIPFLQRQLIIDILKEKFMYIRNIDEGIYIIKNRLSNKRVLLLLDDLEEKNHMYALVNQRDWFGKGSKIIITSRRKDVLNVPQVDYCYEFTSMDPNQSLQLFSRHAFRRDYPPDDYLNQSKKTIEIAGGLPLTLEVIGALLSRFEKKMWDVILKRLADVPHDKIQHKLKISYDALDDRAKCIFLDIACIFVGYDKDMVVHFWEATKFLTMAAMDVLQNMSLIKINEDNRVWMHDQLRDLGREVVRQECNMKIEKQSRVWNPEEALNLLSRRKEKTKIEALRLKFDHQLRYRFTFEDFKRLPNLRFLEVDGWTENFHFKRRCHSSKTNIFQENSHLLPQLRWLSWHDIPPTFNITNFSMENIVIVDLSFGKFTHDWDGWSHMEVIKNLKVLNLTNCWYLERTPNLSAHANLQCLILRGCSKLVEIDRSICQLKCLVSRPIFRV</sequence>
<dbReference type="FunFam" id="3.40.50.10140:FF:000007">
    <property type="entry name" value="Disease resistance protein (TIR-NBS-LRR class)"/>
    <property type="match status" value="1"/>
</dbReference>
<dbReference type="SUPFAM" id="SSF52058">
    <property type="entry name" value="L domain-like"/>
    <property type="match status" value="1"/>
</dbReference>
<protein>
    <recommendedName>
        <fullName evidence="5">TIR domain-containing protein</fullName>
    </recommendedName>
</protein>
<dbReference type="InterPro" id="IPR036390">
    <property type="entry name" value="WH_DNA-bd_sf"/>
</dbReference>
<dbReference type="InterPro" id="IPR058192">
    <property type="entry name" value="WHD_ROQ1-like"/>
</dbReference>
<dbReference type="Pfam" id="PF01582">
    <property type="entry name" value="TIR"/>
    <property type="match status" value="1"/>
</dbReference>
<dbReference type="InterPro" id="IPR000157">
    <property type="entry name" value="TIR_dom"/>
</dbReference>
<dbReference type="Gene3D" id="3.40.50.300">
    <property type="entry name" value="P-loop containing nucleotide triphosphate hydrolases"/>
    <property type="match status" value="1"/>
</dbReference>
<evidence type="ECO:0000313" key="6">
    <source>
        <dbReference type="EMBL" id="KAL3727562.1"/>
    </source>
</evidence>
<dbReference type="EMBL" id="JBJKBG010000008">
    <property type="protein sequence ID" value="KAL3727562.1"/>
    <property type="molecule type" value="Genomic_DNA"/>
</dbReference>
<name>A0ABD3JKE9_EUCGL</name>
<dbReference type="Pfam" id="PF23282">
    <property type="entry name" value="WHD_ROQ1"/>
    <property type="match status" value="1"/>
</dbReference>
<dbReference type="Proteomes" id="UP001634007">
    <property type="component" value="Unassembled WGS sequence"/>
</dbReference>
<keyword evidence="7" id="KW-1185">Reference proteome</keyword>
<dbReference type="PANTHER" id="PTHR11017:SF570">
    <property type="entry name" value="DISEASE RESISTANCE PROTEIN (TIR-NBS CLASS)-RELATED"/>
    <property type="match status" value="1"/>
</dbReference>
<proteinExistence type="predicted"/>
<dbReference type="SUPFAM" id="SSF52540">
    <property type="entry name" value="P-loop containing nucleoside triphosphate hydrolases"/>
    <property type="match status" value="1"/>
</dbReference>
<dbReference type="GO" id="GO:0006952">
    <property type="term" value="P:defense response"/>
    <property type="evidence" value="ECO:0007669"/>
    <property type="project" value="UniProtKB-KW"/>
</dbReference>
<dbReference type="InterPro" id="IPR044974">
    <property type="entry name" value="Disease_R_plants"/>
</dbReference>
<dbReference type="PRINTS" id="PR00364">
    <property type="entry name" value="DISEASERSIST"/>
</dbReference>
<dbReference type="Gene3D" id="3.80.10.10">
    <property type="entry name" value="Ribonuclease Inhibitor"/>
    <property type="match status" value="1"/>
</dbReference>
<dbReference type="PROSITE" id="PS50104">
    <property type="entry name" value="TIR"/>
    <property type="match status" value="1"/>
</dbReference>
<evidence type="ECO:0000256" key="4">
    <source>
        <dbReference type="ARBA" id="ARBA00023027"/>
    </source>
</evidence>
<evidence type="ECO:0000256" key="2">
    <source>
        <dbReference type="ARBA" id="ARBA00022737"/>
    </source>
</evidence>
<dbReference type="InterPro" id="IPR035897">
    <property type="entry name" value="Toll_tir_struct_dom_sf"/>
</dbReference>
<dbReference type="AlphaFoldDB" id="A0ABD3JKE9"/>
<comment type="caution">
    <text evidence="6">The sequence shown here is derived from an EMBL/GenBank/DDBJ whole genome shotgun (WGS) entry which is preliminary data.</text>
</comment>